<keyword evidence="6 8" id="KW-1133">Transmembrane helix</keyword>
<dbReference type="InterPro" id="IPR000522">
    <property type="entry name" value="ABC_transptr_permease_BtuC"/>
</dbReference>
<keyword evidence="7 8" id="KW-0472">Membrane</keyword>
<dbReference type="CDD" id="cd06550">
    <property type="entry name" value="TM_ABC_iron-siderophores_like"/>
    <property type="match status" value="1"/>
</dbReference>
<comment type="similarity">
    <text evidence="2">Belongs to the binding-protein-dependent transport system permease family. FecCD subfamily.</text>
</comment>
<evidence type="ECO:0000256" key="1">
    <source>
        <dbReference type="ARBA" id="ARBA00004651"/>
    </source>
</evidence>
<name>A0A2T5I7E3_9PROT</name>
<feature type="transmembrane region" description="Helical" evidence="8">
    <location>
        <begin position="154"/>
        <end position="174"/>
    </location>
</feature>
<evidence type="ECO:0000256" key="3">
    <source>
        <dbReference type="ARBA" id="ARBA00022448"/>
    </source>
</evidence>
<evidence type="ECO:0000256" key="5">
    <source>
        <dbReference type="ARBA" id="ARBA00022692"/>
    </source>
</evidence>
<proteinExistence type="inferred from homology"/>
<dbReference type="SUPFAM" id="SSF81345">
    <property type="entry name" value="ABC transporter involved in vitamin B12 uptake, BtuC"/>
    <property type="match status" value="1"/>
</dbReference>
<evidence type="ECO:0000256" key="7">
    <source>
        <dbReference type="ARBA" id="ARBA00023136"/>
    </source>
</evidence>
<protein>
    <submittedName>
        <fullName evidence="9">Iron complex transport system permease protein</fullName>
    </submittedName>
</protein>
<dbReference type="EMBL" id="QAOK01000023">
    <property type="protein sequence ID" value="PTQ79729.1"/>
    <property type="molecule type" value="Genomic_DNA"/>
</dbReference>
<comment type="caution">
    <text evidence="9">The sequence shown here is derived from an EMBL/GenBank/DDBJ whole genome shotgun (WGS) entry which is preliminary data.</text>
</comment>
<feature type="transmembrane region" description="Helical" evidence="8">
    <location>
        <begin position="127"/>
        <end position="147"/>
    </location>
</feature>
<organism evidence="9 10">
    <name type="scientific">Nitrosospira multiformis</name>
    <dbReference type="NCBI Taxonomy" id="1231"/>
    <lineage>
        <taxon>Bacteria</taxon>
        <taxon>Pseudomonadati</taxon>
        <taxon>Pseudomonadota</taxon>
        <taxon>Betaproteobacteria</taxon>
        <taxon>Nitrosomonadales</taxon>
        <taxon>Nitrosomonadaceae</taxon>
        <taxon>Nitrosospira</taxon>
    </lineage>
</organism>
<sequence length="361" mass="38050">MLPILKRPTETRNCCTVRLRFIPAGTCLRVDMTSGLTFARYSYPLLLIFFGLLAMGSLFTGLLFGSVHIPVSSVVQALLSSTESISHQIIWQLRLPRVLAAFACGGLLALAGALLQVLLRNPLADPYILGVSGGAAVGALLAMLLGWGTLLTNLTSLAGALAAVAIVFGLSFRAGNWNLYRLLLTGVVLSAGCGALTTLILTLAPASDVKGMLFWLMGDVSRAEEPLPAWITLILISTVSLLFSGSLNVLTLGQMKARTLGVAVLPLQIGIYFCASLATVAALMLAGVIGFVGLIVPHAVRLLGVSNFRWLLLLAVLLGGSFLTLADTLARTLWAPQQLPVGVLTALLGVPMLLLLLSRKP</sequence>
<accession>A0A2T5I7E3</accession>
<dbReference type="AlphaFoldDB" id="A0A2T5I7E3"/>
<feature type="transmembrane region" description="Helical" evidence="8">
    <location>
        <begin position="227"/>
        <end position="249"/>
    </location>
</feature>
<dbReference type="Gene3D" id="1.10.3470.10">
    <property type="entry name" value="ABC transporter involved in vitamin B12 uptake, BtuC"/>
    <property type="match status" value="1"/>
</dbReference>
<evidence type="ECO:0000313" key="10">
    <source>
        <dbReference type="Proteomes" id="UP000244152"/>
    </source>
</evidence>
<evidence type="ECO:0000256" key="4">
    <source>
        <dbReference type="ARBA" id="ARBA00022475"/>
    </source>
</evidence>
<dbReference type="InterPro" id="IPR037294">
    <property type="entry name" value="ABC_BtuC-like"/>
</dbReference>
<comment type="subcellular location">
    <subcellularLocation>
        <location evidence="1">Cell membrane</location>
        <topology evidence="1">Multi-pass membrane protein</topology>
    </subcellularLocation>
</comment>
<evidence type="ECO:0000256" key="6">
    <source>
        <dbReference type="ARBA" id="ARBA00022989"/>
    </source>
</evidence>
<feature type="transmembrane region" description="Helical" evidence="8">
    <location>
        <begin position="269"/>
        <end position="296"/>
    </location>
</feature>
<dbReference type="GO" id="GO:0005886">
    <property type="term" value="C:plasma membrane"/>
    <property type="evidence" value="ECO:0007669"/>
    <property type="project" value="UniProtKB-SubCell"/>
</dbReference>
<feature type="transmembrane region" description="Helical" evidence="8">
    <location>
        <begin position="180"/>
        <end position="206"/>
    </location>
</feature>
<dbReference type="PANTHER" id="PTHR30472:SF25">
    <property type="entry name" value="ABC TRANSPORTER PERMEASE PROTEIN MJ0876-RELATED"/>
    <property type="match status" value="1"/>
</dbReference>
<evidence type="ECO:0000256" key="2">
    <source>
        <dbReference type="ARBA" id="ARBA00007935"/>
    </source>
</evidence>
<feature type="transmembrane region" description="Helical" evidence="8">
    <location>
        <begin position="98"/>
        <end position="115"/>
    </location>
</feature>
<keyword evidence="5 8" id="KW-0812">Transmembrane</keyword>
<feature type="transmembrane region" description="Helical" evidence="8">
    <location>
        <begin position="41"/>
        <end position="64"/>
    </location>
</feature>
<dbReference type="Pfam" id="PF01032">
    <property type="entry name" value="FecCD"/>
    <property type="match status" value="1"/>
</dbReference>
<gene>
    <name evidence="9" type="ORF">C8R21_12312</name>
</gene>
<keyword evidence="3" id="KW-0813">Transport</keyword>
<feature type="transmembrane region" description="Helical" evidence="8">
    <location>
        <begin position="338"/>
        <end position="357"/>
    </location>
</feature>
<evidence type="ECO:0000313" key="9">
    <source>
        <dbReference type="EMBL" id="PTQ79729.1"/>
    </source>
</evidence>
<reference evidence="9 10" key="1">
    <citation type="submission" date="2018-04" db="EMBL/GenBank/DDBJ databases">
        <title>Active sludge and wastewater microbial communities from Klosterneuburg, Austria.</title>
        <authorList>
            <person name="Wagner M."/>
        </authorList>
    </citation>
    <scope>NUCLEOTIDE SEQUENCE [LARGE SCALE GENOMIC DNA]</scope>
    <source>
        <strain evidence="9 10">Nl12</strain>
    </source>
</reference>
<dbReference type="PANTHER" id="PTHR30472">
    <property type="entry name" value="FERRIC ENTEROBACTIN TRANSPORT SYSTEM PERMEASE PROTEIN"/>
    <property type="match status" value="1"/>
</dbReference>
<evidence type="ECO:0000256" key="8">
    <source>
        <dbReference type="SAM" id="Phobius"/>
    </source>
</evidence>
<feature type="transmembrane region" description="Helical" evidence="8">
    <location>
        <begin position="308"/>
        <end position="326"/>
    </location>
</feature>
<dbReference type="GO" id="GO:0022857">
    <property type="term" value="F:transmembrane transporter activity"/>
    <property type="evidence" value="ECO:0007669"/>
    <property type="project" value="InterPro"/>
</dbReference>
<dbReference type="Proteomes" id="UP000244152">
    <property type="component" value="Unassembled WGS sequence"/>
</dbReference>
<keyword evidence="4" id="KW-1003">Cell membrane</keyword>